<dbReference type="OrthoDB" id="9816564at2"/>
<name>I3Y5E2_THIV6</name>
<dbReference type="RefSeq" id="WP_014776719.1">
    <property type="nucleotide sequence ID" value="NC_018012.1"/>
</dbReference>
<dbReference type="PANTHER" id="PTHR43734:SF4">
    <property type="entry name" value="AMINE OXIDASE DOMAIN-CONTAINING PROTEIN"/>
    <property type="match status" value="1"/>
</dbReference>
<evidence type="ECO:0000256" key="1">
    <source>
        <dbReference type="ARBA" id="ARBA00006046"/>
    </source>
</evidence>
<accession>I3Y5E2</accession>
<dbReference type="InterPro" id="IPR002937">
    <property type="entry name" value="Amino_oxidase"/>
</dbReference>
<keyword evidence="4" id="KW-1185">Reference proteome</keyword>
<reference evidence="3 4" key="1">
    <citation type="submission" date="2012-06" db="EMBL/GenBank/DDBJ databases">
        <title>Complete sequence of Thiocystis violascens DSM 198.</title>
        <authorList>
            <consortium name="US DOE Joint Genome Institute"/>
            <person name="Lucas S."/>
            <person name="Han J."/>
            <person name="Lapidus A."/>
            <person name="Cheng J.-F."/>
            <person name="Goodwin L."/>
            <person name="Pitluck S."/>
            <person name="Peters L."/>
            <person name="Ovchinnikova G."/>
            <person name="Teshima H."/>
            <person name="Detter J.C."/>
            <person name="Han C."/>
            <person name="Tapia R."/>
            <person name="Land M."/>
            <person name="Hauser L."/>
            <person name="Kyrpides N."/>
            <person name="Ivanova N."/>
            <person name="Pagani I."/>
            <person name="Vogl K."/>
            <person name="Liu Z."/>
            <person name="Frigaard N.-U."/>
            <person name="Bryant D."/>
            <person name="Woyke T."/>
        </authorList>
    </citation>
    <scope>NUCLEOTIDE SEQUENCE [LARGE SCALE GENOMIC DNA]</scope>
    <source>
        <strain evidence="4">ATCC 17096 / DSM 198 / 6111</strain>
    </source>
</reference>
<evidence type="ECO:0000259" key="2">
    <source>
        <dbReference type="Pfam" id="PF01593"/>
    </source>
</evidence>
<dbReference type="EMBL" id="CP003154">
    <property type="protein sequence ID" value="AFL72210.1"/>
    <property type="molecule type" value="Genomic_DNA"/>
</dbReference>
<dbReference type="KEGG" id="tvi:Thivi_0134"/>
<gene>
    <name evidence="3" type="ordered locus">Thivi_0134</name>
</gene>
<dbReference type="STRING" id="765911.Thivi_0134"/>
<sequence>MPSEHHRFLILGAGPTGLGAALRLLELDGTDFLLIEAAGQAGGLAASLVDDQGFTWDLGGHVQFSHYQTFDRYMELALGREGWIDHQRESWVWMRERFVPYPFQYNLHRLPGPEMWSCVQGLMAAAESASGERPADFEQWILRTFGQGMADIFLLPYNFKVWAYPPAMMNAHWVGERVAVPDLRAVLKSICLDEDNLSWGPNNTFRFPLHGGTGAIWDGLAAHIPERHKHFGDGIVALDAERRHATTASGACFSYDQLISTLPLDRLCQLVGDPALIERTARLKYSSVHVVGIGLRGQPPEALRTKCWMYFPEDDCPFYRVTVFSNYSPNNVPEPGATWSLMAEVSESPCKPVDAERVVADAIRGMRATHLIGEEDPILSRWHRRLHHGYPTPSVERDAILRDVLPALEARDLYARGRFGAWTYEVSNQDHSLMQGVEIAERLVNGREELTLFQPNLVNGRYNVWPYPEWMEKR</sequence>
<dbReference type="SUPFAM" id="SSF51905">
    <property type="entry name" value="FAD/NAD(P)-binding domain"/>
    <property type="match status" value="1"/>
</dbReference>
<organism evidence="3 4">
    <name type="scientific">Thiocystis violascens (strain ATCC 17096 / DSM 198 / 6111)</name>
    <name type="common">Chromatium violascens</name>
    <dbReference type="NCBI Taxonomy" id="765911"/>
    <lineage>
        <taxon>Bacteria</taxon>
        <taxon>Pseudomonadati</taxon>
        <taxon>Pseudomonadota</taxon>
        <taxon>Gammaproteobacteria</taxon>
        <taxon>Chromatiales</taxon>
        <taxon>Chromatiaceae</taxon>
        <taxon>Thiocystis</taxon>
    </lineage>
</organism>
<feature type="domain" description="Amine oxidase" evidence="2">
    <location>
        <begin position="16"/>
        <end position="399"/>
    </location>
</feature>
<dbReference type="Gene3D" id="3.50.50.60">
    <property type="entry name" value="FAD/NAD(P)-binding domain"/>
    <property type="match status" value="1"/>
</dbReference>
<comment type="similarity">
    <text evidence="1">Belongs to the carotenoid/retinoid oxidoreductase family.</text>
</comment>
<proteinExistence type="inferred from homology"/>
<protein>
    <submittedName>
        <fullName evidence="3">Protoporphyrinogen oxidase</fullName>
    </submittedName>
</protein>
<dbReference type="AlphaFoldDB" id="I3Y5E2"/>
<dbReference type="eggNOG" id="COG1232">
    <property type="taxonomic scope" value="Bacteria"/>
</dbReference>
<evidence type="ECO:0000313" key="3">
    <source>
        <dbReference type="EMBL" id="AFL72210.1"/>
    </source>
</evidence>
<dbReference type="InterPro" id="IPR036188">
    <property type="entry name" value="FAD/NAD-bd_sf"/>
</dbReference>
<dbReference type="GO" id="GO:0016491">
    <property type="term" value="F:oxidoreductase activity"/>
    <property type="evidence" value="ECO:0007669"/>
    <property type="project" value="InterPro"/>
</dbReference>
<dbReference type="PANTHER" id="PTHR43734">
    <property type="entry name" value="PHYTOENE DESATURASE"/>
    <property type="match status" value="1"/>
</dbReference>
<dbReference type="Proteomes" id="UP000006062">
    <property type="component" value="Chromosome"/>
</dbReference>
<dbReference type="HOGENOM" id="CLU_026719_0_0_6"/>
<dbReference type="Pfam" id="PF01593">
    <property type="entry name" value="Amino_oxidase"/>
    <property type="match status" value="1"/>
</dbReference>
<evidence type="ECO:0000313" key="4">
    <source>
        <dbReference type="Proteomes" id="UP000006062"/>
    </source>
</evidence>